<evidence type="ECO:0000256" key="2">
    <source>
        <dbReference type="ARBA" id="ARBA00022723"/>
    </source>
</evidence>
<dbReference type="SUPFAM" id="SSF53098">
    <property type="entry name" value="Ribonuclease H-like"/>
    <property type="match status" value="1"/>
</dbReference>
<evidence type="ECO:0000256" key="3">
    <source>
        <dbReference type="ARBA" id="ARBA00022750"/>
    </source>
</evidence>
<keyword evidence="2" id="KW-0479">Metal-binding</keyword>
<evidence type="ECO:0000259" key="9">
    <source>
        <dbReference type="Pfam" id="PF25597"/>
    </source>
</evidence>
<dbReference type="GO" id="GO:0004190">
    <property type="term" value="F:aspartic-type endopeptidase activity"/>
    <property type="evidence" value="ECO:0007669"/>
    <property type="project" value="UniProtKB-KW"/>
</dbReference>
<evidence type="ECO:0000259" key="7">
    <source>
        <dbReference type="Pfam" id="PF13976"/>
    </source>
</evidence>
<dbReference type="PANTHER" id="PTHR42648">
    <property type="entry name" value="TRANSPOSASE, PUTATIVE-RELATED"/>
    <property type="match status" value="1"/>
</dbReference>
<evidence type="ECO:0000259" key="6">
    <source>
        <dbReference type="Pfam" id="PF07727"/>
    </source>
</evidence>
<keyword evidence="5" id="KW-0175">Coiled coil</keyword>
<name>A0A6L2M8G8_TANCI</name>
<feature type="domain" description="GAG-pre-integrase" evidence="7">
    <location>
        <begin position="604"/>
        <end position="675"/>
    </location>
</feature>
<evidence type="ECO:0000256" key="5">
    <source>
        <dbReference type="SAM" id="Coils"/>
    </source>
</evidence>
<gene>
    <name evidence="10" type="ORF">Tci_040920</name>
</gene>
<dbReference type="InterPro" id="IPR025724">
    <property type="entry name" value="GAG-pre-integrase_dom"/>
</dbReference>
<sequence length="1428" mass="163223">MPVKPVSQQIDQDLSFDLSVLYGFCNNLSQTGEEKGDCEHYKYTYSSKQEDQIIRIEQLANQKNVLSPLMIEKCKSVKPWIEDLSRPFKRIDKNFLSHELQVFLSKAVVGHKFPWCNDITVDHSFWIGLSTLDNNRKGWLLDEVTYLGLTRQTDMDWAMVSSYFLPLLLQSDIGEEPKSSRKEYYYVDHMNAILGVYTELDEVTNLQCDYLETLEKCECLEKELSKSKMMSKCFEALQKHVVNLELDLQQYLKAQLQEKGIAINELTKLIEKLKGKSVDTKFEKSSVIRQPNAFKSQRPSILGKLTIFSDSLEGKDFSKTKSVSKNNLSNNFSKPVTAQSLPPNKKSILKNTNVLAPGMYKLHTEPTQTRTTQLPHDFKKTKKCVSFSTGVIPTTSVSRPQLKSNRMEDRVMPNNSQGKKQEVEDHRRNVKFSRNKTSVTACNDSLNAKTSNVNFVCASCGKCVLNAKHDMCVLHSRNGVKSRTKMPMVVPISTREPKRIVNQSVAKPLRKTVASESTNPKPRHTTRMLYEHLVEIILFIIDSGCSKHMTGNLKLLTNFVEKFLGTVKFRNDQIVPILGYRDLSTCYIRDLKGNDLLTGSHGTDLYSISLQDTTSPIPIYLMAKATSSQAWLWHCRLSHLNFDTINLLSKNDIVIGLPKLKFVKDHLCSSCELGKAKRKSFQSKTTPSSKRRLQLLHMDLCGPMRLASINGKKYVLVIVGDYSRYTWTHFLRSKDETPEVLIDFLRLVQRGLHALGLITKRSLLEHLNKTALSKDETVHLLRLLEHLNKTALSKDESTLVEAARTMLSAAKVPLYFWAEAIATTCFTQNRSLVIPRHEKTPYHIINGRKPSVKFFHIFGSLCYIVGDGENLDKRKEKGNACIFVGYSTQSRAYTVFNKRTRVIVETIHVNFDELPQMASDHVSSDLAQQCLNTALKHDNLSPDPQCQENVPHADRTVTTSNELDLLFSPMFVELLNGSSQVVSKSSAVTTADTPNQQTILENAQVADDEFINIFSTLDHLLEQVIRNPSQSVKTRRQLESDDEMCMFALTVSRTEPKNIKEAMADSAWIESMQEELHRFDRLDEEVDFEESFAPVARLEAVRLFIAYASHKSFTVYQMDVKTTFLYGPLKEEVYVNQTDGFVDPYHPNKVYRLKKALYGLKQAPRAWYDELFNFLRWYSNGYKAPSADLSGTSVDQTKYRSMVGALMYLTASRLDIVHATCYCARYQPKPTEKYLTAVKRIFRYLKDTIHMGLWYQKDTGFELTAFSDSDHAEAEYVSLSACCTQVLWMRTQLIDYGFHFDKIPMYCDSKAAIAISCNPVQHSHTKHINVRYHFIKEKVEKGIVELFFVGTEYQLTDLFTKALPEERFKYLVRRLESHHGPSDAMHNPSQPFEFLLKETCLICHRDTRVMTSHPEIVDIEQVAVSSSL</sequence>
<feature type="coiled-coil region" evidence="5">
    <location>
        <begin position="203"/>
        <end position="254"/>
    </location>
</feature>
<feature type="domain" description="Retroviral polymerase SH3-like" evidence="9">
    <location>
        <begin position="860"/>
        <end position="914"/>
    </location>
</feature>
<dbReference type="InterPro" id="IPR057670">
    <property type="entry name" value="SH3_retrovirus"/>
</dbReference>
<dbReference type="InterPro" id="IPR036397">
    <property type="entry name" value="RNaseH_sf"/>
</dbReference>
<feature type="domain" description="Retrovirus-related Pol polyprotein from transposon TNT 1-94-like beta-barrel" evidence="8">
    <location>
        <begin position="539"/>
        <end position="580"/>
    </location>
</feature>
<organism evidence="10">
    <name type="scientific">Tanacetum cinerariifolium</name>
    <name type="common">Dalmatian daisy</name>
    <name type="synonym">Chrysanthemum cinerariifolium</name>
    <dbReference type="NCBI Taxonomy" id="118510"/>
    <lineage>
        <taxon>Eukaryota</taxon>
        <taxon>Viridiplantae</taxon>
        <taxon>Streptophyta</taxon>
        <taxon>Embryophyta</taxon>
        <taxon>Tracheophyta</taxon>
        <taxon>Spermatophyta</taxon>
        <taxon>Magnoliopsida</taxon>
        <taxon>eudicotyledons</taxon>
        <taxon>Gunneridae</taxon>
        <taxon>Pentapetalae</taxon>
        <taxon>asterids</taxon>
        <taxon>campanulids</taxon>
        <taxon>Asterales</taxon>
        <taxon>Asteraceae</taxon>
        <taxon>Asteroideae</taxon>
        <taxon>Anthemideae</taxon>
        <taxon>Anthemidinae</taxon>
        <taxon>Tanacetum</taxon>
    </lineage>
</organism>
<dbReference type="InterPro" id="IPR054722">
    <property type="entry name" value="PolX-like_BBD"/>
</dbReference>
<dbReference type="SUPFAM" id="SSF56672">
    <property type="entry name" value="DNA/RNA polymerases"/>
    <property type="match status" value="1"/>
</dbReference>
<dbReference type="InterPro" id="IPR043502">
    <property type="entry name" value="DNA/RNA_pol_sf"/>
</dbReference>
<dbReference type="Pfam" id="PF07727">
    <property type="entry name" value="RVT_2"/>
    <property type="match status" value="1"/>
</dbReference>
<accession>A0A6L2M8G8</accession>
<dbReference type="InterPro" id="IPR013103">
    <property type="entry name" value="RVT_2"/>
</dbReference>
<dbReference type="EMBL" id="BKCJ010005844">
    <property type="protein sequence ID" value="GEU68942.1"/>
    <property type="molecule type" value="Genomic_DNA"/>
</dbReference>
<dbReference type="InterPro" id="IPR012337">
    <property type="entry name" value="RNaseH-like_sf"/>
</dbReference>
<dbReference type="Gene3D" id="3.30.420.10">
    <property type="entry name" value="Ribonuclease H-like superfamily/Ribonuclease H"/>
    <property type="match status" value="1"/>
</dbReference>
<evidence type="ECO:0000313" key="10">
    <source>
        <dbReference type="EMBL" id="GEU68942.1"/>
    </source>
</evidence>
<evidence type="ECO:0000259" key="8">
    <source>
        <dbReference type="Pfam" id="PF22936"/>
    </source>
</evidence>
<keyword evidence="1" id="KW-0645">Protease</keyword>
<dbReference type="InterPro" id="IPR039537">
    <property type="entry name" value="Retrotran_Ty1/copia-like"/>
</dbReference>
<evidence type="ECO:0000256" key="4">
    <source>
        <dbReference type="ARBA" id="ARBA00022801"/>
    </source>
</evidence>
<dbReference type="PANTHER" id="PTHR42648:SF18">
    <property type="entry name" value="RETROTRANSPOSON, UNCLASSIFIED-LIKE PROTEIN"/>
    <property type="match status" value="1"/>
</dbReference>
<reference evidence="10" key="1">
    <citation type="journal article" date="2019" name="Sci. Rep.">
        <title>Draft genome of Tanacetum cinerariifolium, the natural source of mosquito coil.</title>
        <authorList>
            <person name="Yamashiro T."/>
            <person name="Shiraishi A."/>
            <person name="Satake H."/>
            <person name="Nakayama K."/>
        </authorList>
    </citation>
    <scope>NUCLEOTIDE SEQUENCE</scope>
</reference>
<protein>
    <recommendedName>
        <fullName evidence="11">Retrovirus-related Pol polyprotein from transposon TNT 1-94</fullName>
    </recommendedName>
</protein>
<dbReference type="CDD" id="cd09272">
    <property type="entry name" value="RNase_HI_RT_Ty1"/>
    <property type="match status" value="1"/>
</dbReference>
<dbReference type="Pfam" id="PF25597">
    <property type="entry name" value="SH3_retrovirus"/>
    <property type="match status" value="1"/>
</dbReference>
<evidence type="ECO:0000256" key="1">
    <source>
        <dbReference type="ARBA" id="ARBA00022670"/>
    </source>
</evidence>
<dbReference type="GO" id="GO:0006508">
    <property type="term" value="P:proteolysis"/>
    <property type="evidence" value="ECO:0007669"/>
    <property type="project" value="UniProtKB-KW"/>
</dbReference>
<keyword evidence="3" id="KW-0064">Aspartyl protease</keyword>
<proteinExistence type="predicted"/>
<dbReference type="GO" id="GO:0046872">
    <property type="term" value="F:metal ion binding"/>
    <property type="evidence" value="ECO:0007669"/>
    <property type="project" value="UniProtKB-KW"/>
</dbReference>
<feature type="domain" description="Reverse transcriptase Ty1/copia-type" evidence="6">
    <location>
        <begin position="1085"/>
        <end position="1176"/>
    </location>
</feature>
<comment type="caution">
    <text evidence="10">The sequence shown here is derived from an EMBL/GenBank/DDBJ whole genome shotgun (WGS) entry which is preliminary data.</text>
</comment>
<dbReference type="Pfam" id="PF22936">
    <property type="entry name" value="Pol_BBD"/>
    <property type="match status" value="1"/>
</dbReference>
<evidence type="ECO:0008006" key="11">
    <source>
        <dbReference type="Google" id="ProtNLM"/>
    </source>
</evidence>
<dbReference type="Pfam" id="PF13976">
    <property type="entry name" value="gag_pre-integrs"/>
    <property type="match status" value="1"/>
</dbReference>
<dbReference type="GO" id="GO:0003676">
    <property type="term" value="F:nucleic acid binding"/>
    <property type="evidence" value="ECO:0007669"/>
    <property type="project" value="InterPro"/>
</dbReference>
<keyword evidence="4" id="KW-0378">Hydrolase</keyword>